<evidence type="ECO:0000313" key="1">
    <source>
        <dbReference type="EMBL" id="CAI9775744.1"/>
    </source>
</evidence>
<organism evidence="1 2">
    <name type="scientific">Fraxinus pennsylvanica</name>
    <dbReference type="NCBI Taxonomy" id="56036"/>
    <lineage>
        <taxon>Eukaryota</taxon>
        <taxon>Viridiplantae</taxon>
        <taxon>Streptophyta</taxon>
        <taxon>Embryophyta</taxon>
        <taxon>Tracheophyta</taxon>
        <taxon>Spermatophyta</taxon>
        <taxon>Magnoliopsida</taxon>
        <taxon>eudicotyledons</taxon>
        <taxon>Gunneridae</taxon>
        <taxon>Pentapetalae</taxon>
        <taxon>asterids</taxon>
        <taxon>lamiids</taxon>
        <taxon>Lamiales</taxon>
        <taxon>Oleaceae</taxon>
        <taxon>Oleeae</taxon>
        <taxon>Fraxinus</taxon>
    </lineage>
</organism>
<dbReference type="EMBL" id="OU503049">
    <property type="protein sequence ID" value="CAI9775744.1"/>
    <property type="molecule type" value="Genomic_DNA"/>
</dbReference>
<evidence type="ECO:0000313" key="2">
    <source>
        <dbReference type="Proteomes" id="UP000834106"/>
    </source>
</evidence>
<protein>
    <submittedName>
        <fullName evidence="1">Uncharacterized protein</fullName>
    </submittedName>
</protein>
<name>A0AAD1ZUC6_9LAMI</name>
<sequence>MLALLSPKLAYSSLVPLLNLNHNIHGKHLLNVASRDREIYPSQVQEKEDLEEEAPKVNVIQDQIEYIREMLDAIGDGRTNVSPYESMTQPGLLLFQLLINGDDMPQLPHSLRWIPDHQLPTVHGVTSSYS</sequence>
<proteinExistence type="predicted"/>
<gene>
    <name evidence="1" type="ORF">FPE_LOCUS23174</name>
</gene>
<dbReference type="AlphaFoldDB" id="A0AAD1ZUC6"/>
<keyword evidence="2" id="KW-1185">Reference proteome</keyword>
<accession>A0AAD1ZUC6</accession>
<reference evidence="1" key="1">
    <citation type="submission" date="2023-05" db="EMBL/GenBank/DDBJ databases">
        <authorList>
            <person name="Huff M."/>
        </authorList>
    </citation>
    <scope>NUCLEOTIDE SEQUENCE</scope>
</reference>
<dbReference type="Proteomes" id="UP000834106">
    <property type="component" value="Chromosome 14"/>
</dbReference>